<evidence type="ECO:0000313" key="1">
    <source>
        <dbReference type="Proteomes" id="UP000887565"/>
    </source>
</evidence>
<dbReference type="WBParaSite" id="nRc.2.0.1.t20507-RA">
    <property type="protein sequence ID" value="nRc.2.0.1.t20507-RA"/>
    <property type="gene ID" value="nRc.2.0.1.g20507"/>
</dbReference>
<keyword evidence="1" id="KW-1185">Reference proteome</keyword>
<evidence type="ECO:0000313" key="2">
    <source>
        <dbReference type="WBParaSite" id="nRc.2.0.1.t20507-RA"/>
    </source>
</evidence>
<dbReference type="AlphaFoldDB" id="A0A915J473"/>
<dbReference type="Proteomes" id="UP000887565">
    <property type="component" value="Unplaced"/>
</dbReference>
<name>A0A915J473_ROMCU</name>
<accession>A0A915J473</accession>
<reference evidence="2" key="1">
    <citation type="submission" date="2022-11" db="UniProtKB">
        <authorList>
            <consortium name="WormBaseParasite"/>
        </authorList>
    </citation>
    <scope>IDENTIFICATION</scope>
</reference>
<proteinExistence type="predicted"/>
<sequence>MLISNGLKIISAVGGKKLSPSSSRAILRDFFDVSTTICWSPPDTSNVVVGGDFFFNSMAILRDRRFSKSSTTILTPPTSSSSSATSGVELSTTRRRCRAAGVSSFSFSSIFSLRDDFSRFSPFPVFLVSPPLFSSATFSFSSLGSRFFSLRDLERFSSFLAHLSFSGDEDFRRRRFVVREEAVEKKKNHA</sequence>
<organism evidence="1 2">
    <name type="scientific">Romanomermis culicivorax</name>
    <name type="common">Nematode worm</name>
    <dbReference type="NCBI Taxonomy" id="13658"/>
    <lineage>
        <taxon>Eukaryota</taxon>
        <taxon>Metazoa</taxon>
        <taxon>Ecdysozoa</taxon>
        <taxon>Nematoda</taxon>
        <taxon>Enoplea</taxon>
        <taxon>Dorylaimia</taxon>
        <taxon>Mermithida</taxon>
        <taxon>Mermithoidea</taxon>
        <taxon>Mermithidae</taxon>
        <taxon>Romanomermis</taxon>
    </lineage>
</organism>
<protein>
    <submittedName>
        <fullName evidence="2">Uncharacterized protein</fullName>
    </submittedName>
</protein>